<proteinExistence type="predicted"/>
<dbReference type="InterPro" id="IPR005495">
    <property type="entry name" value="LptG/LptF_permease"/>
</dbReference>
<sequence length="370" mass="39647">MRVLRYMSLRFLALATVATLVLASIAEVLDLVDNAGDILDRGQGAAGFGTYLLLRVPTLISHAIPLGVLVGALMTLSLLARNSEIVAMRASGRSSWNLFAMMFPAAFVIASVHCVLLDAVLPKTEQRLALWWAEGQDPKFDGAKPVWLRIGDDVVSFEGIANRGRTLKNLKVFERAPDKTATGKLTAAEARWEKKRWMLTGGTYASFKRGASNAATPADGEWKTTFTPADAVAAMEPFGQISAAAAQAVISGQRVANAPLSFYETQFHRVFAAPMAAVVMLLLAMPGAFVNWRDARSAKHAMAGLALGLVFLVCDGLLTSLGLAAILPPIVAAWSGTVLFLGIGALNLNRMEQGLARPSRRRTLALETGR</sequence>
<evidence type="ECO:0000313" key="9">
    <source>
        <dbReference type="Proteomes" id="UP000758856"/>
    </source>
</evidence>
<dbReference type="EMBL" id="JAFBCY010000005">
    <property type="protein sequence ID" value="MBM7853446.1"/>
    <property type="molecule type" value="Genomic_DNA"/>
</dbReference>
<evidence type="ECO:0000256" key="5">
    <source>
        <dbReference type="ARBA" id="ARBA00023136"/>
    </source>
</evidence>
<feature type="transmembrane region" description="Helical" evidence="6">
    <location>
        <begin position="330"/>
        <end position="348"/>
    </location>
</feature>
<name>A0A9W6MT13_9HYPH</name>
<dbReference type="EMBL" id="BSFF01000009">
    <property type="protein sequence ID" value="GLK57340.1"/>
    <property type="molecule type" value="Genomic_DNA"/>
</dbReference>
<dbReference type="RefSeq" id="WP_204951899.1">
    <property type="nucleotide sequence ID" value="NZ_BSFF01000009.1"/>
</dbReference>
<evidence type="ECO:0000256" key="6">
    <source>
        <dbReference type="SAM" id="Phobius"/>
    </source>
</evidence>
<comment type="subcellular location">
    <subcellularLocation>
        <location evidence="1">Cell membrane</location>
        <topology evidence="1">Multi-pass membrane protein</topology>
    </subcellularLocation>
</comment>
<feature type="transmembrane region" description="Helical" evidence="6">
    <location>
        <begin position="270"/>
        <end position="290"/>
    </location>
</feature>
<accession>A0A9W6MT13</accession>
<dbReference type="Proteomes" id="UP000758856">
    <property type="component" value="Unassembled WGS sequence"/>
</dbReference>
<keyword evidence="4 6" id="KW-1133">Transmembrane helix</keyword>
<feature type="transmembrane region" description="Helical" evidence="6">
    <location>
        <begin position="59"/>
        <end position="79"/>
    </location>
</feature>
<gene>
    <name evidence="7" type="ORF">GCM10008170_33600</name>
    <name evidence="8" type="ORF">JOD31_003707</name>
</gene>
<evidence type="ECO:0000313" key="7">
    <source>
        <dbReference type="EMBL" id="GLK57340.1"/>
    </source>
</evidence>
<protein>
    <submittedName>
        <fullName evidence="8">Lipopolysaccharide export system permease protein</fullName>
    </submittedName>
</protein>
<dbReference type="Proteomes" id="UP001143400">
    <property type="component" value="Unassembled WGS sequence"/>
</dbReference>
<reference evidence="8 9" key="2">
    <citation type="submission" date="2021-01" db="EMBL/GenBank/DDBJ databases">
        <title>Genomic Encyclopedia of Type Strains, Phase IV (KMG-IV): sequencing the most valuable type-strain genomes for metagenomic binning, comparative biology and taxonomic classification.</title>
        <authorList>
            <person name="Goeker M."/>
        </authorList>
    </citation>
    <scope>NUCLEOTIDE SEQUENCE [LARGE SCALE GENOMIC DNA]</scope>
    <source>
        <strain evidence="8 9">DSM 6130</strain>
    </source>
</reference>
<evidence type="ECO:0000313" key="10">
    <source>
        <dbReference type="Proteomes" id="UP001143400"/>
    </source>
</evidence>
<evidence type="ECO:0000256" key="1">
    <source>
        <dbReference type="ARBA" id="ARBA00004651"/>
    </source>
</evidence>
<keyword evidence="9" id="KW-1185">Reference proteome</keyword>
<comment type="caution">
    <text evidence="7">The sequence shown here is derived from an EMBL/GenBank/DDBJ whole genome shotgun (WGS) entry which is preliminary data.</text>
</comment>
<evidence type="ECO:0000256" key="2">
    <source>
        <dbReference type="ARBA" id="ARBA00022475"/>
    </source>
</evidence>
<keyword evidence="3 6" id="KW-0812">Transmembrane</keyword>
<feature type="transmembrane region" description="Helical" evidence="6">
    <location>
        <begin position="302"/>
        <end position="324"/>
    </location>
</feature>
<dbReference type="AlphaFoldDB" id="A0A9W6MT13"/>
<evidence type="ECO:0000256" key="3">
    <source>
        <dbReference type="ARBA" id="ARBA00022692"/>
    </source>
</evidence>
<reference evidence="7" key="3">
    <citation type="submission" date="2023-01" db="EMBL/GenBank/DDBJ databases">
        <authorList>
            <person name="Sun Q."/>
            <person name="Evtushenko L."/>
        </authorList>
    </citation>
    <scope>NUCLEOTIDE SEQUENCE</scope>
    <source>
        <strain evidence="7">VKM B-1606</strain>
    </source>
</reference>
<evidence type="ECO:0000256" key="4">
    <source>
        <dbReference type="ARBA" id="ARBA00022989"/>
    </source>
</evidence>
<dbReference type="Pfam" id="PF03739">
    <property type="entry name" value="LptF_LptG"/>
    <property type="match status" value="1"/>
</dbReference>
<evidence type="ECO:0000313" key="8">
    <source>
        <dbReference type="EMBL" id="MBM7853446.1"/>
    </source>
</evidence>
<feature type="transmembrane region" description="Helical" evidence="6">
    <location>
        <begin position="99"/>
        <end position="121"/>
    </location>
</feature>
<reference evidence="7" key="1">
    <citation type="journal article" date="2014" name="Int. J. Syst. Evol. Microbiol.">
        <title>Complete genome sequence of Corynebacterium casei LMG S-19264T (=DSM 44701T), isolated from a smear-ripened cheese.</title>
        <authorList>
            <consortium name="US DOE Joint Genome Institute (JGI-PGF)"/>
            <person name="Walter F."/>
            <person name="Albersmeier A."/>
            <person name="Kalinowski J."/>
            <person name="Ruckert C."/>
        </authorList>
    </citation>
    <scope>NUCLEOTIDE SEQUENCE</scope>
    <source>
        <strain evidence="7">VKM B-1606</strain>
    </source>
</reference>
<dbReference type="GO" id="GO:0043190">
    <property type="term" value="C:ATP-binding cassette (ABC) transporter complex"/>
    <property type="evidence" value="ECO:0007669"/>
    <property type="project" value="TreeGrafter"/>
</dbReference>
<dbReference type="GO" id="GO:0015920">
    <property type="term" value="P:lipopolysaccharide transport"/>
    <property type="evidence" value="ECO:0007669"/>
    <property type="project" value="TreeGrafter"/>
</dbReference>
<organism evidence="7 10">
    <name type="scientific">Methylopila capsulata</name>
    <dbReference type="NCBI Taxonomy" id="61654"/>
    <lineage>
        <taxon>Bacteria</taxon>
        <taxon>Pseudomonadati</taxon>
        <taxon>Pseudomonadota</taxon>
        <taxon>Alphaproteobacteria</taxon>
        <taxon>Hyphomicrobiales</taxon>
        <taxon>Methylopilaceae</taxon>
        <taxon>Methylopila</taxon>
    </lineage>
</organism>
<keyword evidence="5 6" id="KW-0472">Membrane</keyword>
<keyword evidence="2" id="KW-1003">Cell membrane</keyword>
<dbReference type="PANTHER" id="PTHR33529">
    <property type="entry name" value="SLR0882 PROTEIN-RELATED"/>
    <property type="match status" value="1"/>
</dbReference>
<dbReference type="PANTHER" id="PTHR33529:SF6">
    <property type="entry name" value="YJGP_YJGQ FAMILY PERMEASE"/>
    <property type="match status" value="1"/>
</dbReference>